<protein>
    <submittedName>
        <fullName evidence="1">Uncharacterized protein</fullName>
    </submittedName>
</protein>
<dbReference type="AlphaFoldDB" id="A0A0A7I5X1"/>
<sequence length="113" mass="12146">MCSNTAMNTSITYPFVPSLGYNPINTLASMPGMPCHCRTGIRVTQALINAKLTSTSRRLDDLDAALASSSLPGWTGTAAEAYRARLDELRKQSLALRDALNDTSRILWSVGAA</sequence>
<dbReference type="STRING" id="1447716.AH68_03215"/>
<dbReference type="EMBL" id="CP007456">
    <property type="protein sequence ID" value="AIZ14229.1"/>
    <property type="molecule type" value="Genomic_DNA"/>
</dbReference>
<evidence type="ECO:0000313" key="2">
    <source>
        <dbReference type="Proteomes" id="UP000030625"/>
    </source>
</evidence>
<dbReference type="SUPFAM" id="SSF140453">
    <property type="entry name" value="EsxAB dimer-like"/>
    <property type="match status" value="1"/>
</dbReference>
<dbReference type="KEGG" id="bka:AH68_03215"/>
<gene>
    <name evidence="1" type="ORF">AH68_03215</name>
</gene>
<organism evidence="1 2">
    <name type="scientific">Bifidobacterium catenulatum PV20-2</name>
    <dbReference type="NCBI Taxonomy" id="1447716"/>
    <lineage>
        <taxon>Bacteria</taxon>
        <taxon>Bacillati</taxon>
        <taxon>Actinomycetota</taxon>
        <taxon>Actinomycetes</taxon>
        <taxon>Bifidobacteriales</taxon>
        <taxon>Bifidobacteriaceae</taxon>
        <taxon>Bifidobacterium</taxon>
    </lineage>
</organism>
<name>A0A0A7I5X1_9BIFI</name>
<accession>A0A0A7I5X1</accession>
<dbReference type="OrthoDB" id="3239503at2"/>
<dbReference type="Gene3D" id="1.10.287.1060">
    <property type="entry name" value="ESAT-6-like"/>
    <property type="match status" value="1"/>
</dbReference>
<proteinExistence type="predicted"/>
<evidence type="ECO:0000313" key="1">
    <source>
        <dbReference type="EMBL" id="AIZ14229.1"/>
    </source>
</evidence>
<dbReference type="InterPro" id="IPR036689">
    <property type="entry name" value="ESAT-6-like_sf"/>
</dbReference>
<dbReference type="HOGENOM" id="CLU_2128616_0_0_11"/>
<dbReference type="Proteomes" id="UP000030625">
    <property type="component" value="Chromosome"/>
</dbReference>
<reference evidence="1 2" key="1">
    <citation type="journal article" date="2015" name="Genome Announc.">
        <title>Complete and Assembled Genome Sequence of Bifidobacterium kashiwanohense PV20-2, Isolated from the Feces of an Anemic Kenyan Infant.</title>
        <authorList>
            <person name="Vazquez-Gutierrez P."/>
            <person name="Lacroix C."/>
            <person name="Chassard C."/>
            <person name="Klumpp J."/>
            <person name="Jans C."/>
            <person name="Stevens M.J."/>
        </authorList>
    </citation>
    <scope>NUCLEOTIDE SEQUENCE [LARGE SCALE GENOMIC DNA]</scope>
    <source>
        <strain evidence="1 2">PV20-2</strain>
    </source>
</reference>